<feature type="compositionally biased region" description="Basic and acidic residues" evidence="1">
    <location>
        <begin position="42"/>
        <end position="58"/>
    </location>
</feature>
<sequence>MDARQDYDDDTSSEKALPVTAVRRLYEVTQRDRQYEQTPEQHLGEGPHTQDDSSHDEENLSIEMDVEDEGSEYTSDMLGDLSDGESGFQPGEDSEESDDQGVEMGRGRAHDMDLQDMLDDLSDGFSDFETGEDTEEHQPNGDSESQGDTADDEMAVDDQVVEFSEDMLNAFLISDDEQGEETEQQSLQPAAPEDPTTQASAQTEMKRHDYCHPCLMNTVKLSLSAVWYFPLKCCNEEVPPEVIEGHVSANDIQQYRENWAEHKTRDRTYCSNRQCLKFIPPKNTDDYGEPCYGDEAECPACKEVTCTACKDKGHSGACEKQVETDQALDFAKSKGWNRCSYCGYLIEKIDGLYLRPSDNDPAPQQHQLDDPPQPAPAAPNANRPRLPPMLCDHGWQRNETVALRSDDEIYLINVKSVFDPDCTADSRRVLLNKIPQGTTLTQIANAVRGVYTGARHIMNGAIVGRKC</sequence>
<evidence type="ECO:0000313" key="3">
    <source>
        <dbReference type="Proteomes" id="UP000582016"/>
    </source>
</evidence>
<dbReference type="OrthoDB" id="10009520at2759"/>
<dbReference type="AlphaFoldDB" id="A0A8H5MQ04"/>
<dbReference type="Proteomes" id="UP000582016">
    <property type="component" value="Unassembled WGS sequence"/>
</dbReference>
<proteinExistence type="predicted"/>
<dbReference type="GO" id="GO:0016567">
    <property type="term" value="P:protein ubiquitination"/>
    <property type="evidence" value="ECO:0007669"/>
    <property type="project" value="InterPro"/>
</dbReference>
<feature type="region of interest" description="Disordered" evidence="1">
    <location>
        <begin position="355"/>
        <end position="387"/>
    </location>
</feature>
<comment type="caution">
    <text evidence="2">The sequence shown here is derived from an EMBL/GenBank/DDBJ whole genome shotgun (WGS) entry which is preliminary data.</text>
</comment>
<dbReference type="PANTHER" id="PTHR11685">
    <property type="entry name" value="RBR FAMILY RING FINGER AND IBR DOMAIN-CONTAINING"/>
    <property type="match status" value="1"/>
</dbReference>
<name>A0A8H5MQ04_9HYPO</name>
<gene>
    <name evidence="2" type="ORF">FPHYL_12558</name>
</gene>
<evidence type="ECO:0000313" key="2">
    <source>
        <dbReference type="EMBL" id="KAF5538161.1"/>
    </source>
</evidence>
<dbReference type="EMBL" id="JAAOAQ010000656">
    <property type="protein sequence ID" value="KAF5538161.1"/>
    <property type="molecule type" value="Genomic_DNA"/>
</dbReference>
<dbReference type="GO" id="GO:0004842">
    <property type="term" value="F:ubiquitin-protein transferase activity"/>
    <property type="evidence" value="ECO:0007669"/>
    <property type="project" value="InterPro"/>
</dbReference>
<protein>
    <submittedName>
        <fullName evidence="2">E3 ubiquitin ligase ARI10</fullName>
    </submittedName>
</protein>
<dbReference type="InterPro" id="IPR031127">
    <property type="entry name" value="E3_UB_ligase_RBR"/>
</dbReference>
<keyword evidence="3" id="KW-1185">Reference proteome</keyword>
<feature type="compositionally biased region" description="Basic and acidic residues" evidence="1">
    <location>
        <begin position="24"/>
        <end position="35"/>
    </location>
</feature>
<reference evidence="2 3" key="1">
    <citation type="submission" date="2020-05" db="EMBL/GenBank/DDBJ databases">
        <title>Identification and distribution of gene clusters putatively required for synthesis of sphingolipid metabolism inhibitors in phylogenetically diverse species of the filamentous fungus Fusarium.</title>
        <authorList>
            <person name="Kim H.-S."/>
            <person name="Busman M."/>
            <person name="Brown D.W."/>
            <person name="Divon H."/>
            <person name="Uhlig S."/>
            <person name="Proctor R.H."/>
        </authorList>
    </citation>
    <scope>NUCLEOTIDE SEQUENCE [LARGE SCALE GENOMIC DNA]</scope>
    <source>
        <strain evidence="2 3">NRRL 13617</strain>
    </source>
</reference>
<accession>A0A8H5MQ04</accession>
<evidence type="ECO:0000256" key="1">
    <source>
        <dbReference type="SAM" id="MobiDB-lite"/>
    </source>
</evidence>
<feature type="region of interest" description="Disordered" evidence="1">
    <location>
        <begin position="1"/>
        <end position="151"/>
    </location>
</feature>
<organism evidence="2 3">
    <name type="scientific">Fusarium phyllophilum</name>
    <dbReference type="NCBI Taxonomy" id="47803"/>
    <lineage>
        <taxon>Eukaryota</taxon>
        <taxon>Fungi</taxon>
        <taxon>Dikarya</taxon>
        <taxon>Ascomycota</taxon>
        <taxon>Pezizomycotina</taxon>
        <taxon>Sordariomycetes</taxon>
        <taxon>Hypocreomycetidae</taxon>
        <taxon>Hypocreales</taxon>
        <taxon>Nectriaceae</taxon>
        <taxon>Fusarium</taxon>
        <taxon>Fusarium fujikuroi species complex</taxon>
    </lineage>
</organism>
<dbReference type="CDD" id="cd20335">
    <property type="entry name" value="BRcat_RBR"/>
    <property type="match status" value="1"/>
</dbReference>
<feature type="region of interest" description="Disordered" evidence="1">
    <location>
        <begin position="177"/>
        <end position="203"/>
    </location>
</feature>
<feature type="compositionally biased region" description="Acidic residues" evidence="1">
    <location>
        <begin position="92"/>
        <end position="101"/>
    </location>
</feature>